<organism evidence="6 7">
    <name type="scientific">Meganyctiphanes norvegica</name>
    <name type="common">Northern krill</name>
    <name type="synonym">Thysanopoda norvegica</name>
    <dbReference type="NCBI Taxonomy" id="48144"/>
    <lineage>
        <taxon>Eukaryota</taxon>
        <taxon>Metazoa</taxon>
        <taxon>Ecdysozoa</taxon>
        <taxon>Arthropoda</taxon>
        <taxon>Crustacea</taxon>
        <taxon>Multicrustacea</taxon>
        <taxon>Malacostraca</taxon>
        <taxon>Eumalacostraca</taxon>
        <taxon>Eucarida</taxon>
        <taxon>Euphausiacea</taxon>
        <taxon>Euphausiidae</taxon>
        <taxon>Meganyctiphanes</taxon>
    </lineage>
</organism>
<evidence type="ECO:0000256" key="2">
    <source>
        <dbReference type="ARBA" id="ARBA00014294"/>
    </source>
</evidence>
<reference evidence="6 7" key="1">
    <citation type="submission" date="2024-05" db="EMBL/GenBank/DDBJ databases">
        <authorList>
            <person name="Wallberg A."/>
        </authorList>
    </citation>
    <scope>NUCLEOTIDE SEQUENCE [LARGE SCALE GENOMIC DNA]</scope>
</reference>
<comment type="function">
    <text evidence="4">Involved in peroxisome biosynthesis and integrity. Assembles membrane vesicles before the matrix proteins are translocated. As a docking factor for PEX19, is necessary for the import of peroxisomal membrane proteins in the peroxisomes.</text>
</comment>
<dbReference type="Proteomes" id="UP001497623">
    <property type="component" value="Unassembled WGS sequence"/>
</dbReference>
<gene>
    <name evidence="6" type="ORF">MNOR_LOCUS24090</name>
</gene>
<keyword evidence="3" id="KW-0962">Peroxisome biogenesis</keyword>
<evidence type="ECO:0000313" key="7">
    <source>
        <dbReference type="Proteomes" id="UP001497623"/>
    </source>
</evidence>
<sequence>MFARIKDVLYRHRRKFYIVGVLFGGSALLKRYVEYKLINWYNTQTKEIYDRQKKKQHYENLQKTINATILNLSKSLKEVILRDLDTDALLQAIKEQPQYKQTIWGQLKNVSFSRTISVVYVSALAVSALEVQLMLLGGYTFSDRLCKEDSSKQPISTHLQEKYLAAIHYFIEQGLPKLLDVITRATNNIVKGLPLTHVLTLGQLEGILKEIHLSLRKEINSSLSDEPCSLEPWSSYIMSVPLSPDCESTEERILYNMLIETCDILDSEDFSELYDNLIQVGINHLLDRISEFYPVSSSVDAKSNWIDKVEDTNSKNSENIGSNMIDKSSKCDKSSSGSFQSTMVVAKIIPVLSGLVHAALSPTPLQLLNELMINDKLVALGANVYEAFSSPDM</sequence>
<accession>A0AAV2RH45</accession>
<dbReference type="EMBL" id="CAXKWB010021788">
    <property type="protein sequence ID" value="CAL4123628.1"/>
    <property type="molecule type" value="Genomic_DNA"/>
</dbReference>
<keyword evidence="7" id="KW-1185">Reference proteome</keyword>
<evidence type="ECO:0000256" key="5">
    <source>
        <dbReference type="ARBA" id="ARBA00029630"/>
    </source>
</evidence>
<name>A0AAV2RH45_MEGNR</name>
<comment type="caution">
    <text evidence="6">The sequence shown here is derived from an EMBL/GenBank/DDBJ whole genome shotgun (WGS) entry which is preliminary data.</text>
</comment>
<protein>
    <recommendedName>
        <fullName evidence="2">Peroxisomal biogenesis factor 3</fullName>
    </recommendedName>
    <alternativeName>
        <fullName evidence="5">Peroxisomal assembly protein PEX3</fullName>
    </alternativeName>
</protein>
<dbReference type="InterPro" id="IPR006966">
    <property type="entry name" value="Peroxin-3"/>
</dbReference>
<dbReference type="GO" id="GO:0005778">
    <property type="term" value="C:peroxisomal membrane"/>
    <property type="evidence" value="ECO:0007669"/>
    <property type="project" value="InterPro"/>
</dbReference>
<dbReference type="Pfam" id="PF04882">
    <property type="entry name" value="Peroxin-3"/>
    <property type="match status" value="2"/>
</dbReference>
<dbReference type="GO" id="GO:0030674">
    <property type="term" value="F:protein-macromolecule adaptor activity"/>
    <property type="evidence" value="ECO:0007669"/>
    <property type="project" value="TreeGrafter"/>
</dbReference>
<evidence type="ECO:0000313" key="6">
    <source>
        <dbReference type="EMBL" id="CAL4123628.1"/>
    </source>
</evidence>
<proteinExistence type="predicted"/>
<comment type="subunit">
    <text evidence="1">Interacts with PEX19.</text>
</comment>
<dbReference type="GO" id="GO:0045046">
    <property type="term" value="P:protein import into peroxisome membrane"/>
    <property type="evidence" value="ECO:0007669"/>
    <property type="project" value="TreeGrafter"/>
</dbReference>
<dbReference type="PANTHER" id="PTHR28080">
    <property type="entry name" value="PEROXISOMAL BIOGENESIS FACTOR 3"/>
    <property type="match status" value="1"/>
</dbReference>
<dbReference type="AlphaFoldDB" id="A0AAV2RH45"/>
<evidence type="ECO:0000256" key="3">
    <source>
        <dbReference type="ARBA" id="ARBA00022593"/>
    </source>
</evidence>
<dbReference type="PANTHER" id="PTHR28080:SF1">
    <property type="entry name" value="PEROXISOMAL BIOGENESIS FACTOR 3"/>
    <property type="match status" value="1"/>
</dbReference>
<evidence type="ECO:0000256" key="1">
    <source>
        <dbReference type="ARBA" id="ARBA00011494"/>
    </source>
</evidence>
<evidence type="ECO:0000256" key="4">
    <source>
        <dbReference type="ARBA" id="ARBA00025338"/>
    </source>
</evidence>